<evidence type="ECO:0000313" key="2">
    <source>
        <dbReference type="EMBL" id="GIY89361.1"/>
    </source>
</evidence>
<proteinExistence type="predicted"/>
<evidence type="ECO:0000313" key="3">
    <source>
        <dbReference type="Proteomes" id="UP001054945"/>
    </source>
</evidence>
<name>A0AAV4X291_CAEEX</name>
<dbReference type="AlphaFoldDB" id="A0AAV4X291"/>
<reference evidence="2 3" key="1">
    <citation type="submission" date="2021-06" db="EMBL/GenBank/DDBJ databases">
        <title>Caerostris extrusa draft genome.</title>
        <authorList>
            <person name="Kono N."/>
            <person name="Arakawa K."/>
        </authorList>
    </citation>
    <scope>NUCLEOTIDE SEQUENCE [LARGE SCALE GENOMIC DNA]</scope>
</reference>
<accession>A0AAV4X291</accession>
<dbReference type="EMBL" id="BPLR01017195">
    <property type="protein sequence ID" value="GIY89361.1"/>
    <property type="molecule type" value="Genomic_DNA"/>
</dbReference>
<evidence type="ECO:0000256" key="1">
    <source>
        <dbReference type="SAM" id="SignalP"/>
    </source>
</evidence>
<feature type="signal peptide" evidence="1">
    <location>
        <begin position="1"/>
        <end position="18"/>
    </location>
</feature>
<evidence type="ECO:0008006" key="4">
    <source>
        <dbReference type="Google" id="ProtNLM"/>
    </source>
</evidence>
<feature type="chain" id="PRO_5043786348" description="Secreted protein" evidence="1">
    <location>
        <begin position="19"/>
        <end position="96"/>
    </location>
</feature>
<keyword evidence="1" id="KW-0732">Signal</keyword>
<gene>
    <name evidence="2" type="ORF">CEXT_816011</name>
</gene>
<protein>
    <recommendedName>
        <fullName evidence="4">Secreted protein</fullName>
    </recommendedName>
</protein>
<keyword evidence="3" id="KW-1185">Reference proteome</keyword>
<sequence length="96" mass="10698">MQMLLFSSINFLLSSSTSFCLRLKYLKIPYIYPSGHDAVRHMRFRHGEAICIISGFITEKSSTGSSPGESPKAMSFLLGAFKWMQSSINQLSANTV</sequence>
<organism evidence="2 3">
    <name type="scientific">Caerostris extrusa</name>
    <name type="common">Bark spider</name>
    <name type="synonym">Caerostris bankana</name>
    <dbReference type="NCBI Taxonomy" id="172846"/>
    <lineage>
        <taxon>Eukaryota</taxon>
        <taxon>Metazoa</taxon>
        <taxon>Ecdysozoa</taxon>
        <taxon>Arthropoda</taxon>
        <taxon>Chelicerata</taxon>
        <taxon>Arachnida</taxon>
        <taxon>Araneae</taxon>
        <taxon>Araneomorphae</taxon>
        <taxon>Entelegynae</taxon>
        <taxon>Araneoidea</taxon>
        <taxon>Araneidae</taxon>
        <taxon>Caerostris</taxon>
    </lineage>
</organism>
<dbReference type="Proteomes" id="UP001054945">
    <property type="component" value="Unassembled WGS sequence"/>
</dbReference>
<comment type="caution">
    <text evidence="2">The sequence shown here is derived from an EMBL/GenBank/DDBJ whole genome shotgun (WGS) entry which is preliminary data.</text>
</comment>